<dbReference type="NCBIfam" id="TIGR01740">
    <property type="entry name" value="pyrF"/>
    <property type="match status" value="1"/>
</dbReference>
<keyword evidence="3" id="KW-0210">Decarboxylase</keyword>
<dbReference type="Gene3D" id="3.20.20.70">
    <property type="entry name" value="Aldolase class I"/>
    <property type="match status" value="1"/>
</dbReference>
<dbReference type="SMART" id="SM00934">
    <property type="entry name" value="OMPdecase"/>
    <property type="match status" value="1"/>
</dbReference>
<feature type="active site" description="For OMPdecase activity" evidence="6">
    <location>
        <position position="68"/>
    </location>
</feature>
<keyword evidence="10" id="KW-1185">Reference proteome</keyword>
<reference evidence="9 10" key="1">
    <citation type="submission" date="2024-08" db="EMBL/GenBank/DDBJ databases">
        <title>Gnathostoma spinigerum genome.</title>
        <authorList>
            <person name="Gonzalez-Bertolin B."/>
            <person name="Monzon S."/>
            <person name="Zaballos A."/>
            <person name="Jimenez P."/>
            <person name="Dekumyoy P."/>
            <person name="Varona S."/>
            <person name="Cuesta I."/>
            <person name="Sumanam S."/>
            <person name="Adisakwattana P."/>
            <person name="Gasser R.B."/>
            <person name="Hernandez-Gonzalez A."/>
            <person name="Young N.D."/>
            <person name="Perteguer M.J."/>
        </authorList>
    </citation>
    <scope>NUCLEOTIDE SEQUENCE [LARGE SCALE GENOMIC DNA]</scope>
    <source>
        <strain evidence="9">AL3</strain>
        <tissue evidence="9">Liver</tissue>
    </source>
</reference>
<comment type="pathway">
    <text evidence="1">Pyrimidine metabolism; UMP biosynthesis via de novo pathway; UMP from orotate: step 2/2.</text>
</comment>
<feature type="active site" description="For OMPdecase activity" evidence="6">
    <location>
        <position position="70"/>
    </location>
</feature>
<sequence length="245" mass="26952">MFNFKKKTCLCVAADLTSCEAVLKLARVIAPYICALKLHVDIIDDFSKDFIRKLTEIARNNNFVILEDRKLADTGKTVVDQLTRGVYGICSWADVVTVHALPGSSILSSVKSVMKREDSVLKSCLLVAELSTEHSLTALAGYTDAVVDMANEDLDVVSGFICQERCAKDSRFLYWTPGVNLDAVSDGAGQQWKSIEKAIRDQGNDVIIVGRAITGSPDVEKEVKRYRTAAWDAFIQRNDPSADIA</sequence>
<evidence type="ECO:0000256" key="7">
    <source>
        <dbReference type="PIRSR" id="PIRSR614732-2"/>
    </source>
</evidence>
<protein>
    <recommendedName>
        <fullName evidence="2">orotidine-5'-phosphate decarboxylase</fullName>
        <ecNumber evidence="2">4.1.1.23</ecNumber>
    </recommendedName>
</protein>
<organism evidence="9 10">
    <name type="scientific">Gnathostoma spinigerum</name>
    <dbReference type="NCBI Taxonomy" id="75299"/>
    <lineage>
        <taxon>Eukaryota</taxon>
        <taxon>Metazoa</taxon>
        <taxon>Ecdysozoa</taxon>
        <taxon>Nematoda</taxon>
        <taxon>Chromadorea</taxon>
        <taxon>Rhabditida</taxon>
        <taxon>Spirurina</taxon>
        <taxon>Gnathostomatomorpha</taxon>
        <taxon>Gnathostomatoidea</taxon>
        <taxon>Gnathostomatidae</taxon>
        <taxon>Gnathostoma</taxon>
    </lineage>
</organism>
<dbReference type="GO" id="GO:0004590">
    <property type="term" value="F:orotidine-5'-phosphate decarboxylase activity"/>
    <property type="evidence" value="ECO:0007669"/>
    <property type="project" value="UniProtKB-EC"/>
</dbReference>
<evidence type="ECO:0000256" key="6">
    <source>
        <dbReference type="PIRSR" id="PIRSR614732-1"/>
    </source>
</evidence>
<evidence type="ECO:0000313" key="10">
    <source>
        <dbReference type="Proteomes" id="UP001608902"/>
    </source>
</evidence>
<gene>
    <name evidence="9" type="ORF">AB6A40_002502</name>
</gene>
<evidence type="ECO:0000256" key="2">
    <source>
        <dbReference type="ARBA" id="ARBA00012321"/>
    </source>
</evidence>
<dbReference type="PANTHER" id="PTHR19278">
    <property type="entry name" value="OROTATE PHOSPHORIBOSYLTRANSFERASE"/>
    <property type="match status" value="1"/>
</dbReference>
<evidence type="ECO:0000259" key="8">
    <source>
        <dbReference type="SMART" id="SM00934"/>
    </source>
</evidence>
<dbReference type="GO" id="GO:0006221">
    <property type="term" value="P:pyrimidine nucleotide biosynthetic process"/>
    <property type="evidence" value="ECO:0007669"/>
    <property type="project" value="UniProtKB-KW"/>
</dbReference>
<feature type="domain" description="Orotidine 5'-phosphate decarboxylase" evidence="8">
    <location>
        <begin position="9"/>
        <end position="226"/>
    </location>
</feature>
<dbReference type="SUPFAM" id="SSF51366">
    <property type="entry name" value="Ribulose-phoshate binding barrel"/>
    <property type="match status" value="1"/>
</dbReference>
<evidence type="ECO:0000256" key="4">
    <source>
        <dbReference type="ARBA" id="ARBA00022975"/>
    </source>
</evidence>
<proteinExistence type="predicted"/>
<comment type="caution">
    <text evidence="9">The sequence shown here is derived from an EMBL/GenBank/DDBJ whole genome shotgun (WGS) entry which is preliminary data.</text>
</comment>
<feature type="binding site" evidence="7">
    <location>
        <position position="190"/>
    </location>
    <ligand>
        <name>substrate</name>
    </ligand>
</feature>
<feature type="active site" description="For OMPdecase activity" evidence="6">
    <location>
        <position position="73"/>
    </location>
</feature>
<evidence type="ECO:0000256" key="5">
    <source>
        <dbReference type="ARBA" id="ARBA00023239"/>
    </source>
</evidence>
<dbReference type="EC" id="4.1.1.23" evidence="2"/>
<dbReference type="AlphaFoldDB" id="A0ABD6EFU3"/>
<dbReference type="InterPro" id="IPR013785">
    <property type="entry name" value="Aldolase_TIM"/>
</dbReference>
<dbReference type="CDD" id="cd04725">
    <property type="entry name" value="OMP_decarboxylase_like"/>
    <property type="match status" value="1"/>
</dbReference>
<name>A0ABD6EFU3_9BILA</name>
<dbReference type="Pfam" id="PF00215">
    <property type="entry name" value="OMPdecase"/>
    <property type="match status" value="1"/>
</dbReference>
<feature type="binding site" evidence="7">
    <location>
        <position position="37"/>
    </location>
    <ligand>
        <name>substrate</name>
    </ligand>
</feature>
<dbReference type="InterPro" id="IPR011060">
    <property type="entry name" value="RibuloseP-bd_barrel"/>
</dbReference>
<dbReference type="InterPro" id="IPR014732">
    <property type="entry name" value="OMPdecase"/>
</dbReference>
<feature type="binding site" evidence="7">
    <location>
        <position position="211"/>
    </location>
    <ligand>
        <name>substrate</name>
    </ligand>
</feature>
<dbReference type="Proteomes" id="UP001608902">
    <property type="component" value="Unassembled WGS sequence"/>
</dbReference>
<dbReference type="FunFam" id="3.20.20.70:FF:000114">
    <property type="entry name" value="Decarboxylase,orotidine phosphate"/>
    <property type="match status" value="1"/>
</dbReference>
<evidence type="ECO:0000313" key="9">
    <source>
        <dbReference type="EMBL" id="MFH4975793.1"/>
    </source>
</evidence>
<feature type="binding site" evidence="7">
    <location>
        <position position="15"/>
    </location>
    <ligand>
        <name>substrate</name>
    </ligand>
</feature>
<evidence type="ECO:0000256" key="3">
    <source>
        <dbReference type="ARBA" id="ARBA00022793"/>
    </source>
</evidence>
<dbReference type="EMBL" id="JBGFUD010001130">
    <property type="protein sequence ID" value="MFH4975793.1"/>
    <property type="molecule type" value="Genomic_DNA"/>
</dbReference>
<dbReference type="InterPro" id="IPR001754">
    <property type="entry name" value="OMPdeCOase_dom"/>
</dbReference>
<feature type="binding site" evidence="7">
    <location>
        <position position="131"/>
    </location>
    <ligand>
        <name>substrate</name>
    </ligand>
</feature>
<dbReference type="PANTHER" id="PTHR19278:SF9">
    <property type="entry name" value="URIDINE 5'-MONOPHOSPHATE SYNTHASE"/>
    <property type="match status" value="1"/>
</dbReference>
<keyword evidence="5" id="KW-0456">Lyase</keyword>
<feature type="binding site" evidence="7">
    <location>
        <position position="210"/>
    </location>
    <ligand>
        <name>substrate</name>
    </ligand>
</feature>
<keyword evidence="4" id="KW-0665">Pyrimidine biosynthesis</keyword>
<evidence type="ECO:0000256" key="1">
    <source>
        <dbReference type="ARBA" id="ARBA00004861"/>
    </source>
</evidence>
<accession>A0ABD6EFU3</accession>